<evidence type="ECO:0000313" key="3">
    <source>
        <dbReference type="Proteomes" id="UP000799764"/>
    </source>
</evidence>
<accession>A0A9P4UA82</accession>
<evidence type="ECO:0000259" key="1">
    <source>
        <dbReference type="Pfam" id="PF06985"/>
    </source>
</evidence>
<proteinExistence type="predicted"/>
<dbReference type="Proteomes" id="UP000799764">
    <property type="component" value="Unassembled WGS sequence"/>
</dbReference>
<feature type="domain" description="Heterokaryon incompatibility" evidence="1">
    <location>
        <begin position="45"/>
        <end position="134"/>
    </location>
</feature>
<reference evidence="2" key="1">
    <citation type="journal article" date="2020" name="Stud. Mycol.">
        <title>101 Dothideomycetes genomes: a test case for predicting lifestyles and emergence of pathogens.</title>
        <authorList>
            <person name="Haridas S."/>
            <person name="Albert R."/>
            <person name="Binder M."/>
            <person name="Bloem J."/>
            <person name="Labutti K."/>
            <person name="Salamov A."/>
            <person name="Andreopoulos B."/>
            <person name="Baker S."/>
            <person name="Barry K."/>
            <person name="Bills G."/>
            <person name="Bluhm B."/>
            <person name="Cannon C."/>
            <person name="Castanera R."/>
            <person name="Culley D."/>
            <person name="Daum C."/>
            <person name="Ezra D."/>
            <person name="Gonzalez J."/>
            <person name="Henrissat B."/>
            <person name="Kuo A."/>
            <person name="Liang C."/>
            <person name="Lipzen A."/>
            <person name="Lutzoni F."/>
            <person name="Magnuson J."/>
            <person name="Mondo S."/>
            <person name="Nolan M."/>
            <person name="Ohm R."/>
            <person name="Pangilinan J."/>
            <person name="Park H.-J."/>
            <person name="Ramirez L."/>
            <person name="Alfaro M."/>
            <person name="Sun H."/>
            <person name="Tritt A."/>
            <person name="Yoshinaga Y."/>
            <person name="Zwiers L.-H."/>
            <person name="Turgeon B."/>
            <person name="Goodwin S."/>
            <person name="Spatafora J."/>
            <person name="Crous P."/>
            <person name="Grigoriev I."/>
        </authorList>
    </citation>
    <scope>NUCLEOTIDE SEQUENCE</scope>
    <source>
        <strain evidence="2">CBS 690.94</strain>
    </source>
</reference>
<gene>
    <name evidence="2" type="ORF">P171DRAFT_474502</name>
</gene>
<dbReference type="OrthoDB" id="3557394at2759"/>
<dbReference type="Pfam" id="PF26639">
    <property type="entry name" value="Het-6_barrel"/>
    <property type="match status" value="1"/>
</dbReference>
<sequence>MNTVVYDDSPLRSNEIRLVKVLPGEWTDPIHCELQRTSLSDHPKYYTLSYVWGSPRARREIFLNGRPFAVTVNLQSALRHLRLRHQDGLVIWIDALSINQAHLDERTHQVDLMGRIYQSSKTVFIYLGDGLGEKRGNEEPPEIVHFHGDQRDMLRINEHLDQPAIRVHNTGRVLLHARIGYALLALAKTNAGGPHLVPDYTLSDREVYTQATVRIMQESKSLAVLSTDTGRKFRQDLPSWVPDWSAPGAQSNDIRTDAIRLYTVQGLKRASDVYSGEITTASVLQVSASSTAVVSHVEEVMWGDSADVSRNTISKWWAALENNASAGKTRFWELLCAEIFCEKAPSSANIGVRRTTPKDEITFVSWAIKSPRSPFNLQLYPTEAEQESSPGSAYYDRLGDAHLDKIGSQAARLWKSLLYLNLSTPNTGSLLEGLLWRGAADDGGFGANTSDTIHDRLAPFTGDRKVILEKLAEEHGLFWGDSMVANGRVREDVPWVDVFWEMEDKLRTRFGEELSLNTVDKTRQERIAAMDASIMAATLSRRLFFTRNGDVGLAPASTRPGDQVFYVAGGATPLVLRGCTDGGLTQHYEVVGDCYVLGMNDEAPPVIRYDWIHLV</sequence>
<protein>
    <recommendedName>
        <fullName evidence="1">Heterokaryon incompatibility domain-containing protein</fullName>
    </recommendedName>
</protein>
<organism evidence="2 3">
    <name type="scientific">Karstenula rhodostoma CBS 690.94</name>
    <dbReference type="NCBI Taxonomy" id="1392251"/>
    <lineage>
        <taxon>Eukaryota</taxon>
        <taxon>Fungi</taxon>
        <taxon>Dikarya</taxon>
        <taxon>Ascomycota</taxon>
        <taxon>Pezizomycotina</taxon>
        <taxon>Dothideomycetes</taxon>
        <taxon>Pleosporomycetidae</taxon>
        <taxon>Pleosporales</taxon>
        <taxon>Massarineae</taxon>
        <taxon>Didymosphaeriaceae</taxon>
        <taxon>Karstenula</taxon>
    </lineage>
</organism>
<comment type="caution">
    <text evidence="2">The sequence shown here is derived from an EMBL/GenBank/DDBJ whole genome shotgun (WGS) entry which is preliminary data.</text>
</comment>
<dbReference type="InterPro" id="IPR010730">
    <property type="entry name" value="HET"/>
</dbReference>
<dbReference type="EMBL" id="MU001504">
    <property type="protein sequence ID" value="KAF2441983.1"/>
    <property type="molecule type" value="Genomic_DNA"/>
</dbReference>
<dbReference type="InterPro" id="IPR052895">
    <property type="entry name" value="HetReg/Transcr_Mod"/>
</dbReference>
<keyword evidence="3" id="KW-1185">Reference proteome</keyword>
<evidence type="ECO:0000313" key="2">
    <source>
        <dbReference type="EMBL" id="KAF2441983.1"/>
    </source>
</evidence>
<dbReference type="AlphaFoldDB" id="A0A9P4UA82"/>
<dbReference type="PANTHER" id="PTHR24148">
    <property type="entry name" value="ANKYRIN REPEAT DOMAIN-CONTAINING PROTEIN 39 HOMOLOG-RELATED"/>
    <property type="match status" value="1"/>
</dbReference>
<name>A0A9P4UA82_9PLEO</name>
<dbReference type="PANTHER" id="PTHR24148:SF82">
    <property type="entry name" value="HETEROKARYON INCOMPATIBILITY DOMAIN-CONTAINING PROTEIN"/>
    <property type="match status" value="1"/>
</dbReference>
<dbReference type="Pfam" id="PF06985">
    <property type="entry name" value="HET"/>
    <property type="match status" value="1"/>
</dbReference>